<accession>A0A518D6M4</accession>
<dbReference type="Proteomes" id="UP000317429">
    <property type="component" value="Chromosome"/>
</dbReference>
<gene>
    <name evidence="1" type="ORF">Pla175_04560</name>
</gene>
<dbReference type="KEGG" id="pnd:Pla175_04560"/>
<evidence type="ECO:0000313" key="1">
    <source>
        <dbReference type="EMBL" id="QDU87101.1"/>
    </source>
</evidence>
<reference evidence="1 2" key="1">
    <citation type="submission" date="2019-02" db="EMBL/GenBank/DDBJ databases">
        <title>Deep-cultivation of Planctomycetes and their phenomic and genomic characterization uncovers novel biology.</title>
        <authorList>
            <person name="Wiegand S."/>
            <person name="Jogler M."/>
            <person name="Boedeker C."/>
            <person name="Pinto D."/>
            <person name="Vollmers J."/>
            <person name="Rivas-Marin E."/>
            <person name="Kohn T."/>
            <person name="Peeters S.H."/>
            <person name="Heuer A."/>
            <person name="Rast P."/>
            <person name="Oberbeckmann S."/>
            <person name="Bunk B."/>
            <person name="Jeske O."/>
            <person name="Meyerdierks A."/>
            <person name="Storesund J.E."/>
            <person name="Kallscheuer N."/>
            <person name="Luecker S."/>
            <person name="Lage O.M."/>
            <person name="Pohl T."/>
            <person name="Merkel B.J."/>
            <person name="Hornburger P."/>
            <person name="Mueller R.-W."/>
            <person name="Bruemmer F."/>
            <person name="Labrenz M."/>
            <person name="Spormann A.M."/>
            <person name="Op den Camp H."/>
            <person name="Overmann J."/>
            <person name="Amann R."/>
            <person name="Jetten M.S.M."/>
            <person name="Mascher T."/>
            <person name="Medema M.H."/>
            <person name="Devos D.P."/>
            <person name="Kaster A.-K."/>
            <person name="Ovreas L."/>
            <person name="Rohde M."/>
            <person name="Galperin M.Y."/>
            <person name="Jogler C."/>
        </authorList>
    </citation>
    <scope>NUCLEOTIDE SEQUENCE [LARGE SCALE GENOMIC DNA]</scope>
    <source>
        <strain evidence="1 2">Pla175</strain>
    </source>
</reference>
<organism evidence="1 2">
    <name type="scientific">Pirellulimonas nuda</name>
    <dbReference type="NCBI Taxonomy" id="2528009"/>
    <lineage>
        <taxon>Bacteria</taxon>
        <taxon>Pseudomonadati</taxon>
        <taxon>Planctomycetota</taxon>
        <taxon>Planctomycetia</taxon>
        <taxon>Pirellulales</taxon>
        <taxon>Lacipirellulaceae</taxon>
        <taxon>Pirellulimonas</taxon>
    </lineage>
</organism>
<dbReference type="EMBL" id="CP036291">
    <property type="protein sequence ID" value="QDU87101.1"/>
    <property type="molecule type" value="Genomic_DNA"/>
</dbReference>
<name>A0A518D6M4_9BACT</name>
<proteinExistence type="predicted"/>
<keyword evidence="2" id="KW-1185">Reference proteome</keyword>
<sequence length="100" mass="11442">MWARRARRKISVPLDYAGMLATMTRPRLKLYNGPEAQATDHSGADARTVTVPVGEVLPLLADAIESRRTWLKDFEDDELTLPSDLYEVLMAYRYFRRPSA</sequence>
<evidence type="ECO:0000313" key="2">
    <source>
        <dbReference type="Proteomes" id="UP000317429"/>
    </source>
</evidence>
<protein>
    <submittedName>
        <fullName evidence="1">Uncharacterized protein</fullName>
    </submittedName>
</protein>
<dbReference type="AlphaFoldDB" id="A0A518D6M4"/>